<comment type="caution">
    <text evidence="1">The sequence shown here is derived from an EMBL/GenBank/DDBJ whole genome shotgun (WGS) entry which is preliminary data.</text>
</comment>
<reference evidence="1 2" key="1">
    <citation type="journal article" date="2017" name="ISME J.">
        <title>Energy and carbon metabolisms in a deep terrestrial subsurface fluid microbial community.</title>
        <authorList>
            <person name="Momper L."/>
            <person name="Jungbluth S.P."/>
            <person name="Lee M.D."/>
            <person name="Amend J.P."/>
        </authorList>
    </citation>
    <scope>NUCLEOTIDE SEQUENCE [LARGE SCALE GENOMIC DNA]</scope>
    <source>
        <strain evidence="1">SURF_29</strain>
    </source>
</reference>
<dbReference type="Proteomes" id="UP000285655">
    <property type="component" value="Unassembled WGS sequence"/>
</dbReference>
<protein>
    <recommendedName>
        <fullName evidence="3">Mannosyl-glycoprotein endo-beta-N-acetylglucosamidase-like domain-containing protein</fullName>
    </recommendedName>
</protein>
<accession>A0A419DGQ7</accession>
<gene>
    <name evidence="1" type="ORF">C4544_00170</name>
</gene>
<proteinExistence type="predicted"/>
<evidence type="ECO:0000313" key="2">
    <source>
        <dbReference type="Proteomes" id="UP000285655"/>
    </source>
</evidence>
<sequence>MNHLKLDVIKVFTFLSLFLLALFIPIPSSVNAEDFLSYPCQGCSGGVCPTAGGTGGGDLANADALTIEGIQCVLSQHPNGYNLLPYAEQIHMASHSFNINPLLLLGIANKDSSMGTAGAGADYMNPGNISYRDDLYVESGIQAHAGELGDGRWAVFDSYGDGIQAKAWLLRFEYLDAGYDTLEAIVYRYAPPSENDSAQYVQDVLDFMAEWGGKCAG</sequence>
<name>A0A419DGQ7_9BACT</name>
<dbReference type="EMBL" id="QZJW01000002">
    <property type="protein sequence ID" value="RJO62258.1"/>
    <property type="molecule type" value="Genomic_DNA"/>
</dbReference>
<dbReference type="AlphaFoldDB" id="A0A419DGQ7"/>
<evidence type="ECO:0000313" key="1">
    <source>
        <dbReference type="EMBL" id="RJO62258.1"/>
    </source>
</evidence>
<organism evidence="1 2">
    <name type="scientific">candidate division WS5 bacterium</name>
    <dbReference type="NCBI Taxonomy" id="2093353"/>
    <lineage>
        <taxon>Bacteria</taxon>
        <taxon>candidate division WS5</taxon>
    </lineage>
</organism>
<evidence type="ECO:0008006" key="3">
    <source>
        <dbReference type="Google" id="ProtNLM"/>
    </source>
</evidence>